<keyword evidence="2" id="KW-0788">Thiol protease</keyword>
<dbReference type="PANTHER" id="PTHR12473:SF18">
    <property type="entry name" value="INACTIVE UBIQUITIN CARBOXYL-TERMINAL HYDROLASE MINDY-4B"/>
    <property type="match status" value="1"/>
</dbReference>
<dbReference type="Proteomes" id="UP001190640">
    <property type="component" value="Chromosome 6"/>
</dbReference>
<proteinExistence type="inferred from homology"/>
<dbReference type="Pfam" id="PF13898">
    <property type="entry name" value="MINDY-3_4_CD"/>
    <property type="match status" value="1"/>
</dbReference>
<dbReference type="CTD" id="646951"/>
<dbReference type="AlphaFoldDB" id="A0AA97JML7"/>
<gene>
    <name evidence="6" type="primary">MINDY4B</name>
</gene>
<accession>A0AA97JML7</accession>
<keyword evidence="2 6" id="KW-0378">Hydrolase</keyword>
<dbReference type="GeneID" id="129332651"/>
<feature type="domain" description="Deubiquitinating enzyme MINDY-3/4 conserved" evidence="4">
    <location>
        <begin position="94"/>
        <end position="448"/>
    </location>
</feature>
<evidence type="ECO:0000259" key="4">
    <source>
        <dbReference type="SMART" id="SM01174"/>
    </source>
</evidence>
<feature type="region of interest" description="Disordered" evidence="3">
    <location>
        <begin position="34"/>
        <end position="56"/>
    </location>
</feature>
<sequence length="452" mass="51810">MRHHPRVPHATQEHAPEKPMLPLLARLEVSHTTHQKCQDPISDDGKEDAARATTSPLKQDKFPSNILYSIPKALLVSSNLGWQPISLEMAAGLRMMLFGSTSQVFNHEWKKAYFRFHEPCADLAYALKKDKGGAEAIQMAVQVNIIKHLLFVQNKEENIHLQSLCELRQKEQEKALAVALADILWTVGEGQKATVCLVSNDIYLTPRKDCNVDNFTERVRLFDFFEKGTAQKFLCDHIHCLSCERSHGVILFLYSLLFSRTFERLQKDLDFTTTHLLQCRRGTFICSQAILNIILTGTASPHVFNGVQKLDTEGSVQKRMHGILSRSDVGYLHWRKDEAENHQLLQVGSMLRTPKLPIWLCDINGTHSVLFSTNRLLLSDWKMEHLFDLYFYNGQPSQKTTVHLTVDTRSHHWEEKHCEEESPAEKRISSVEMVIRTKWEGAVINWNGAFPF</sequence>
<name>A0AA97JML7_EUBMA</name>
<evidence type="ECO:0000313" key="5">
    <source>
        <dbReference type="Proteomes" id="UP001190640"/>
    </source>
</evidence>
<reference evidence="6" key="1">
    <citation type="submission" date="2025-08" db="UniProtKB">
        <authorList>
            <consortium name="RefSeq"/>
        </authorList>
    </citation>
    <scope>IDENTIFICATION</scope>
    <source>
        <tissue evidence="6">Blood</tissue>
    </source>
</reference>
<keyword evidence="5" id="KW-1185">Reference proteome</keyword>
<comment type="similarity">
    <text evidence="1 2">Belongs to the MINDY deubiquitinase family. FAM188 subfamily.</text>
</comment>
<comment type="catalytic activity">
    <reaction evidence="2">
        <text>Thiol-dependent hydrolysis of ester, thioester, amide, peptide and isopeptide bonds formed by the C-terminal Gly of ubiquitin (a 76-residue protein attached to proteins as an intracellular targeting signal).</text>
        <dbReference type="EC" id="3.4.19.12"/>
    </reaction>
</comment>
<dbReference type="RefSeq" id="XP_054839861.1">
    <property type="nucleotide sequence ID" value="XM_054983886.1"/>
</dbReference>
<evidence type="ECO:0000256" key="3">
    <source>
        <dbReference type="SAM" id="MobiDB-lite"/>
    </source>
</evidence>
<comment type="function">
    <text evidence="2">Hydrolase that can remove 'Lys-48'-linked conjugated ubiquitin from proteins.</text>
</comment>
<keyword evidence="2" id="KW-0645">Protease</keyword>
<evidence type="ECO:0000313" key="6">
    <source>
        <dbReference type="RefSeq" id="XP_054839861.1"/>
    </source>
</evidence>
<dbReference type="KEGG" id="emc:129332651"/>
<dbReference type="GO" id="GO:0004843">
    <property type="term" value="F:cysteine-type deubiquitinase activity"/>
    <property type="evidence" value="ECO:0007669"/>
    <property type="project" value="UniProtKB-UniRule"/>
</dbReference>
<dbReference type="InterPro" id="IPR025257">
    <property type="entry name" value="MINDY-3/4_CD"/>
</dbReference>
<evidence type="ECO:0000256" key="2">
    <source>
        <dbReference type="RuleBase" id="RU367088"/>
    </source>
</evidence>
<dbReference type="EC" id="3.4.19.12" evidence="2"/>
<protein>
    <recommendedName>
        <fullName evidence="2">Ubiquitin carboxyl-terminal hydrolase MINDY</fullName>
        <ecNumber evidence="2">3.4.19.12</ecNumber>
    </recommendedName>
</protein>
<dbReference type="PANTHER" id="PTHR12473">
    <property type="entry name" value="UBIQUITIN CARBOXYL-TERMINAL HYDROLASE MINDY-4-RELATED"/>
    <property type="match status" value="1"/>
</dbReference>
<dbReference type="SMART" id="SM01174">
    <property type="entry name" value="DUF4205"/>
    <property type="match status" value="1"/>
</dbReference>
<dbReference type="GO" id="GO:0071108">
    <property type="term" value="P:protein K48-linked deubiquitination"/>
    <property type="evidence" value="ECO:0007669"/>
    <property type="project" value="InterPro"/>
</dbReference>
<dbReference type="GO" id="GO:1990380">
    <property type="term" value="F:K48-linked deubiquitinase activity"/>
    <property type="evidence" value="ECO:0007669"/>
    <property type="project" value="UniProtKB-UniRule"/>
</dbReference>
<dbReference type="GO" id="GO:0006508">
    <property type="term" value="P:proteolysis"/>
    <property type="evidence" value="ECO:0007669"/>
    <property type="project" value="UniProtKB-KW"/>
</dbReference>
<keyword evidence="2" id="KW-0833">Ubl conjugation pathway</keyword>
<evidence type="ECO:0000256" key="1">
    <source>
        <dbReference type="ARBA" id="ARBA00011074"/>
    </source>
</evidence>
<dbReference type="InterPro" id="IPR039785">
    <property type="entry name" value="MINY3/4"/>
</dbReference>
<organism evidence="5 6">
    <name type="scientific">Eublepharis macularius</name>
    <name type="common">Leopard gecko</name>
    <name type="synonym">Cyrtodactylus macularius</name>
    <dbReference type="NCBI Taxonomy" id="481883"/>
    <lineage>
        <taxon>Eukaryota</taxon>
        <taxon>Metazoa</taxon>
        <taxon>Chordata</taxon>
        <taxon>Craniata</taxon>
        <taxon>Vertebrata</taxon>
        <taxon>Euteleostomi</taxon>
        <taxon>Lepidosauria</taxon>
        <taxon>Squamata</taxon>
        <taxon>Bifurcata</taxon>
        <taxon>Gekkota</taxon>
        <taxon>Eublepharidae</taxon>
        <taxon>Eublepharinae</taxon>
        <taxon>Eublepharis</taxon>
    </lineage>
</organism>